<feature type="chain" id="PRO_5002208816" evidence="1">
    <location>
        <begin position="17"/>
        <end position="54"/>
    </location>
</feature>
<proteinExistence type="predicted"/>
<evidence type="ECO:0000313" key="3">
    <source>
        <dbReference type="Proteomes" id="UP000054538"/>
    </source>
</evidence>
<gene>
    <name evidence="2" type="ORF">PAXRUDRAFT_836207</name>
</gene>
<reference evidence="2 3" key="1">
    <citation type="submission" date="2014-04" db="EMBL/GenBank/DDBJ databases">
        <authorList>
            <consortium name="DOE Joint Genome Institute"/>
            <person name="Kuo A."/>
            <person name="Kohler A."/>
            <person name="Jargeat P."/>
            <person name="Nagy L.G."/>
            <person name="Floudas D."/>
            <person name="Copeland A."/>
            <person name="Barry K.W."/>
            <person name="Cichocki N."/>
            <person name="Veneault-Fourrey C."/>
            <person name="LaButti K."/>
            <person name="Lindquist E.A."/>
            <person name="Lipzen A."/>
            <person name="Lundell T."/>
            <person name="Morin E."/>
            <person name="Murat C."/>
            <person name="Sun H."/>
            <person name="Tunlid A."/>
            <person name="Henrissat B."/>
            <person name="Grigoriev I.V."/>
            <person name="Hibbett D.S."/>
            <person name="Martin F."/>
            <person name="Nordberg H.P."/>
            <person name="Cantor M.N."/>
            <person name="Hua S.X."/>
        </authorList>
    </citation>
    <scope>NUCLEOTIDE SEQUENCE [LARGE SCALE GENOMIC DNA]</scope>
    <source>
        <strain evidence="2 3">Ve08.2h10</strain>
    </source>
</reference>
<sequence>PGARLLLCVLLTPIYAYRMFPGPNETTENEWSQWWTCVCLKYGSGEPHEVSSST</sequence>
<dbReference type="InParanoid" id="A0A0D0D1C7"/>
<dbReference type="EMBL" id="KN829529">
    <property type="protein sequence ID" value="KIK73664.1"/>
    <property type="molecule type" value="Genomic_DNA"/>
</dbReference>
<name>A0A0D0D1C7_9AGAM</name>
<keyword evidence="1" id="KW-0732">Signal</keyword>
<feature type="non-terminal residue" evidence="2">
    <location>
        <position position="1"/>
    </location>
</feature>
<evidence type="ECO:0000256" key="1">
    <source>
        <dbReference type="SAM" id="SignalP"/>
    </source>
</evidence>
<dbReference type="HOGENOM" id="CLU_3056085_0_0_1"/>
<feature type="signal peptide" evidence="1">
    <location>
        <begin position="1"/>
        <end position="16"/>
    </location>
</feature>
<accession>A0A0D0D1C7</accession>
<dbReference type="OrthoDB" id="2687594at2759"/>
<reference evidence="3" key="2">
    <citation type="submission" date="2015-01" db="EMBL/GenBank/DDBJ databases">
        <title>Evolutionary Origins and Diversification of the Mycorrhizal Mutualists.</title>
        <authorList>
            <consortium name="DOE Joint Genome Institute"/>
            <consortium name="Mycorrhizal Genomics Consortium"/>
            <person name="Kohler A."/>
            <person name="Kuo A."/>
            <person name="Nagy L.G."/>
            <person name="Floudas D."/>
            <person name="Copeland A."/>
            <person name="Barry K.W."/>
            <person name="Cichocki N."/>
            <person name="Veneault-Fourrey C."/>
            <person name="LaButti K."/>
            <person name="Lindquist E.A."/>
            <person name="Lipzen A."/>
            <person name="Lundell T."/>
            <person name="Morin E."/>
            <person name="Murat C."/>
            <person name="Riley R."/>
            <person name="Ohm R."/>
            <person name="Sun H."/>
            <person name="Tunlid A."/>
            <person name="Henrissat B."/>
            <person name="Grigoriev I.V."/>
            <person name="Hibbett D.S."/>
            <person name="Martin F."/>
        </authorList>
    </citation>
    <scope>NUCLEOTIDE SEQUENCE [LARGE SCALE GENOMIC DNA]</scope>
    <source>
        <strain evidence="3">Ve08.2h10</strain>
    </source>
</reference>
<dbReference type="AlphaFoldDB" id="A0A0D0D1C7"/>
<evidence type="ECO:0000313" key="2">
    <source>
        <dbReference type="EMBL" id="KIK73664.1"/>
    </source>
</evidence>
<dbReference type="Proteomes" id="UP000054538">
    <property type="component" value="Unassembled WGS sequence"/>
</dbReference>
<organism evidence="2 3">
    <name type="scientific">Paxillus rubicundulus Ve08.2h10</name>
    <dbReference type="NCBI Taxonomy" id="930991"/>
    <lineage>
        <taxon>Eukaryota</taxon>
        <taxon>Fungi</taxon>
        <taxon>Dikarya</taxon>
        <taxon>Basidiomycota</taxon>
        <taxon>Agaricomycotina</taxon>
        <taxon>Agaricomycetes</taxon>
        <taxon>Agaricomycetidae</taxon>
        <taxon>Boletales</taxon>
        <taxon>Paxilineae</taxon>
        <taxon>Paxillaceae</taxon>
        <taxon>Paxillus</taxon>
    </lineage>
</organism>
<keyword evidence="3" id="KW-1185">Reference proteome</keyword>
<protein>
    <submittedName>
        <fullName evidence="2">Uncharacterized protein</fullName>
    </submittedName>
</protein>